<dbReference type="Proteomes" id="UP000239549">
    <property type="component" value="Unassembled WGS sequence"/>
</dbReference>
<dbReference type="OrthoDB" id="9805215at2"/>
<dbReference type="EMBL" id="BFAV01000045">
    <property type="protein sequence ID" value="GBF32689.1"/>
    <property type="molecule type" value="Genomic_DNA"/>
</dbReference>
<dbReference type="GO" id="GO:0140101">
    <property type="term" value="F:catalytic activity, acting on a tRNA"/>
    <property type="evidence" value="ECO:0007669"/>
    <property type="project" value="UniProtKB-ARBA"/>
</dbReference>
<feature type="binding site" evidence="8">
    <location>
        <position position="156"/>
    </location>
    <ligand>
        <name>[4Fe-4S] cluster</name>
        <dbReference type="ChEBI" id="CHEBI:49883"/>
        <label>2</label>
        <note>4Fe-4S-S-AdoMet</note>
    </ligand>
</feature>
<feature type="domain" description="TRAM" evidence="9">
    <location>
        <begin position="374"/>
        <end position="443"/>
    </location>
</feature>
<evidence type="ECO:0000313" key="13">
    <source>
        <dbReference type="Proteomes" id="UP000239549"/>
    </source>
</evidence>
<dbReference type="InterPro" id="IPR006638">
    <property type="entry name" value="Elp3/MiaA/NifB-like_rSAM"/>
</dbReference>
<dbReference type="PROSITE" id="PS01278">
    <property type="entry name" value="MTTASE_RADICAL"/>
    <property type="match status" value="1"/>
</dbReference>
<dbReference type="Gene3D" id="3.40.50.12160">
    <property type="entry name" value="Methylthiotransferase, N-terminal domain"/>
    <property type="match status" value="1"/>
</dbReference>
<feature type="domain" description="MTTase N-terminal" evidence="10">
    <location>
        <begin position="3"/>
        <end position="119"/>
    </location>
</feature>
<dbReference type="RefSeq" id="WP_104371182.1">
    <property type="nucleotide sequence ID" value="NZ_BFAV01000045.1"/>
</dbReference>
<accession>A0A2L2X8Z2</accession>
<dbReference type="NCBIfam" id="TIGR01125">
    <property type="entry name" value="30S ribosomal protein S12 methylthiotransferase RimO"/>
    <property type="match status" value="1"/>
</dbReference>
<dbReference type="Gene3D" id="2.40.50.140">
    <property type="entry name" value="Nucleic acid-binding proteins"/>
    <property type="match status" value="1"/>
</dbReference>
<dbReference type="SUPFAM" id="SSF102114">
    <property type="entry name" value="Radical SAM enzymes"/>
    <property type="match status" value="1"/>
</dbReference>
<comment type="cofactor">
    <cofactor evidence="8">
        <name>[4Fe-4S] cluster</name>
        <dbReference type="ChEBI" id="CHEBI:49883"/>
    </cofactor>
    <text evidence="8">Binds 2 [4Fe-4S] clusters. One cluster is coordinated with 3 cysteines and an exchangeable S-adenosyl-L-methionine.</text>
</comment>
<evidence type="ECO:0000256" key="1">
    <source>
        <dbReference type="ARBA" id="ARBA00022485"/>
    </source>
</evidence>
<dbReference type="InterPro" id="IPR013848">
    <property type="entry name" value="Methylthiotransferase_N"/>
</dbReference>
<organism evidence="12 13">
    <name type="scientific">Desulfocucumis palustris</name>
    <dbReference type="NCBI Taxonomy" id="1898651"/>
    <lineage>
        <taxon>Bacteria</taxon>
        <taxon>Bacillati</taxon>
        <taxon>Bacillota</taxon>
        <taxon>Clostridia</taxon>
        <taxon>Eubacteriales</taxon>
        <taxon>Desulfocucumaceae</taxon>
        <taxon>Desulfocucumis</taxon>
    </lineage>
</organism>
<sequence>MASKVGIISLGCSKNLVDTEIMLGLLNRAGYEITGAQDNADVIIVNTCGFITPAKEEAINTIFETARLKETSGLKALLVAGCLSQRYGKILLDEMPEVDGILGTGAVPDIAGLVELALQGERFCRVASPAYAHTPDMPRILTTPPYSAYLKIADGCSNRCSYCAIPNIRGDYRSRPLEAVISEAESLLEQGVREIVLVAQDTTAYGMDIYGRRKLAGLVRELAVLGVPWIRLMYCYPTGFTGELIKVMADNRNICRYVDMPLQHASPRMLKLMNRRGSPEEIKELIAELRRAMPGIALRSTFMVGFPGETGEDFEELISFMKEVRFERAGVFKYSREEGTPAGDMSGQVPARVKEERYHRAMKLQQEISLEQNSALVGKVINVLVEEEPSGRSNLYRGRSEMDAPDIDGLVLFTAVKSAPRPGDLVKVRVNKAYEYDLRGELS</sequence>
<dbReference type="InterPro" id="IPR020612">
    <property type="entry name" value="Methylthiotransferase_CS"/>
</dbReference>
<dbReference type="PROSITE" id="PS50926">
    <property type="entry name" value="TRAM"/>
    <property type="match status" value="1"/>
</dbReference>
<dbReference type="SFLD" id="SFLDS00029">
    <property type="entry name" value="Radical_SAM"/>
    <property type="match status" value="1"/>
</dbReference>
<dbReference type="InterPro" id="IPR007197">
    <property type="entry name" value="rSAM"/>
</dbReference>
<dbReference type="InterPro" id="IPR058240">
    <property type="entry name" value="rSAM_sf"/>
</dbReference>
<dbReference type="HAMAP" id="MF_01865">
    <property type="entry name" value="MTTase_RimO"/>
    <property type="match status" value="1"/>
</dbReference>
<dbReference type="InterPro" id="IPR005839">
    <property type="entry name" value="Methylthiotransferase"/>
</dbReference>
<keyword evidence="1 8" id="KW-0004">4Fe-4S</keyword>
<evidence type="ECO:0000256" key="8">
    <source>
        <dbReference type="HAMAP-Rule" id="MF_01865"/>
    </source>
</evidence>
<dbReference type="Pfam" id="PF18693">
    <property type="entry name" value="TRAM_2"/>
    <property type="match status" value="1"/>
</dbReference>
<dbReference type="Pfam" id="PF00919">
    <property type="entry name" value="UPF0004"/>
    <property type="match status" value="1"/>
</dbReference>
<dbReference type="Pfam" id="PF04055">
    <property type="entry name" value="Radical_SAM"/>
    <property type="match status" value="1"/>
</dbReference>
<reference evidence="13" key="1">
    <citation type="submission" date="2018-02" db="EMBL/GenBank/DDBJ databases">
        <title>Genome sequence of Desulfocucumis palustris strain NAW-5.</title>
        <authorList>
            <person name="Watanabe M."/>
            <person name="Kojima H."/>
            <person name="Fukui M."/>
        </authorList>
    </citation>
    <scope>NUCLEOTIDE SEQUENCE [LARGE SCALE GENOMIC DNA]</scope>
    <source>
        <strain evidence="13">NAW-5</strain>
    </source>
</reference>
<dbReference type="GO" id="GO:0035600">
    <property type="term" value="P:tRNA methylthiolation"/>
    <property type="evidence" value="ECO:0007669"/>
    <property type="project" value="UniProtKB-ARBA"/>
</dbReference>
<evidence type="ECO:0000256" key="5">
    <source>
        <dbReference type="ARBA" id="ARBA00022723"/>
    </source>
</evidence>
<dbReference type="InterPro" id="IPR023404">
    <property type="entry name" value="rSAM_horseshoe"/>
</dbReference>
<comment type="subcellular location">
    <subcellularLocation>
        <location evidence="8">Cytoplasm</location>
    </subcellularLocation>
</comment>
<comment type="function">
    <text evidence="8">Catalyzes the methylthiolation of an aspartic acid residue of ribosomal protein uS12.</text>
</comment>
<dbReference type="SFLD" id="SFLDG01061">
    <property type="entry name" value="methylthiotransferase"/>
    <property type="match status" value="1"/>
</dbReference>
<dbReference type="NCBIfam" id="TIGR00089">
    <property type="entry name" value="MiaB/RimO family radical SAM methylthiotransferase"/>
    <property type="match status" value="1"/>
</dbReference>
<dbReference type="FunFam" id="3.80.30.20:FF:000001">
    <property type="entry name" value="tRNA-2-methylthio-N(6)-dimethylallyladenosine synthase 2"/>
    <property type="match status" value="1"/>
</dbReference>
<dbReference type="GO" id="GO:0046872">
    <property type="term" value="F:metal ion binding"/>
    <property type="evidence" value="ECO:0007669"/>
    <property type="project" value="UniProtKB-KW"/>
</dbReference>
<dbReference type="GO" id="GO:0035599">
    <property type="term" value="F:aspartic acid methylthiotransferase activity"/>
    <property type="evidence" value="ECO:0007669"/>
    <property type="project" value="TreeGrafter"/>
</dbReference>
<evidence type="ECO:0000256" key="7">
    <source>
        <dbReference type="ARBA" id="ARBA00023014"/>
    </source>
</evidence>
<keyword evidence="7 8" id="KW-0411">Iron-sulfur</keyword>
<dbReference type="GO" id="GO:0005829">
    <property type="term" value="C:cytosol"/>
    <property type="evidence" value="ECO:0007669"/>
    <property type="project" value="TreeGrafter"/>
</dbReference>
<comment type="caution">
    <text evidence="12">The sequence shown here is derived from an EMBL/GenBank/DDBJ whole genome shotgun (WGS) entry which is preliminary data.</text>
</comment>
<keyword evidence="13" id="KW-1185">Reference proteome</keyword>
<dbReference type="InterPro" id="IPR038135">
    <property type="entry name" value="Methylthiotransferase_N_sf"/>
</dbReference>
<dbReference type="InterPro" id="IPR012340">
    <property type="entry name" value="NA-bd_OB-fold"/>
</dbReference>
<feature type="binding site" evidence="8">
    <location>
        <position position="82"/>
    </location>
    <ligand>
        <name>[4Fe-4S] cluster</name>
        <dbReference type="ChEBI" id="CHEBI:49883"/>
        <label>1</label>
    </ligand>
</feature>
<feature type="binding site" evidence="8">
    <location>
        <position position="163"/>
    </location>
    <ligand>
        <name>[4Fe-4S] cluster</name>
        <dbReference type="ChEBI" id="CHEBI:49883"/>
        <label>2</label>
        <note>4Fe-4S-S-AdoMet</note>
    </ligand>
</feature>
<dbReference type="CDD" id="cd01335">
    <property type="entry name" value="Radical_SAM"/>
    <property type="match status" value="1"/>
</dbReference>
<keyword evidence="3 8" id="KW-0808">Transferase</keyword>
<name>A0A2L2X8Z2_9FIRM</name>
<evidence type="ECO:0000256" key="3">
    <source>
        <dbReference type="ARBA" id="ARBA00022679"/>
    </source>
</evidence>
<evidence type="ECO:0000313" key="12">
    <source>
        <dbReference type="EMBL" id="GBF32689.1"/>
    </source>
</evidence>
<dbReference type="GO" id="GO:0005840">
    <property type="term" value="C:ribosome"/>
    <property type="evidence" value="ECO:0007669"/>
    <property type="project" value="UniProtKB-KW"/>
</dbReference>
<keyword evidence="4 8" id="KW-0949">S-adenosyl-L-methionine</keyword>
<keyword evidence="12" id="KW-0687">Ribonucleoprotein</keyword>
<dbReference type="PANTHER" id="PTHR43837:SF1">
    <property type="entry name" value="RIBOSOMAL PROTEIN US12 METHYLTHIOTRANSFERASE RIMO"/>
    <property type="match status" value="1"/>
</dbReference>
<feature type="binding site" evidence="8">
    <location>
        <position position="160"/>
    </location>
    <ligand>
        <name>[4Fe-4S] cluster</name>
        <dbReference type="ChEBI" id="CHEBI:49883"/>
        <label>2</label>
        <note>4Fe-4S-S-AdoMet</note>
    </ligand>
</feature>
<dbReference type="SFLD" id="SFLDF00274">
    <property type="entry name" value="ribosomal_protein_S12_methylth"/>
    <property type="match status" value="1"/>
</dbReference>
<protein>
    <recommendedName>
        <fullName evidence="8">Ribosomal protein uS12 methylthiotransferase RimO</fullName>
        <shortName evidence="8">uS12 MTTase</shortName>
        <shortName evidence="8">uS12 methylthiotransferase</shortName>
        <ecNumber evidence="8">2.8.4.4</ecNumber>
    </recommendedName>
    <alternativeName>
        <fullName evidence="8">Ribosomal protein uS12 (aspartate-C(3))-methylthiotransferase</fullName>
    </alternativeName>
    <alternativeName>
        <fullName evidence="8">Ribosome maturation factor RimO</fullName>
    </alternativeName>
</protein>
<evidence type="ECO:0000259" key="9">
    <source>
        <dbReference type="PROSITE" id="PS50926"/>
    </source>
</evidence>
<keyword evidence="5 8" id="KW-0479">Metal-binding</keyword>
<keyword evidence="2 8" id="KW-0963">Cytoplasm</keyword>
<comment type="catalytic activity">
    <reaction evidence="8">
        <text>L-aspartate(89)-[ribosomal protein uS12]-hydrogen + (sulfur carrier)-SH + AH2 + 2 S-adenosyl-L-methionine = 3-methylsulfanyl-L-aspartate(89)-[ribosomal protein uS12]-hydrogen + (sulfur carrier)-H + 5'-deoxyadenosine + L-methionine + A + S-adenosyl-L-homocysteine + 2 H(+)</text>
        <dbReference type="Rhea" id="RHEA:37087"/>
        <dbReference type="Rhea" id="RHEA-COMP:10460"/>
        <dbReference type="Rhea" id="RHEA-COMP:10461"/>
        <dbReference type="Rhea" id="RHEA-COMP:14737"/>
        <dbReference type="Rhea" id="RHEA-COMP:14739"/>
        <dbReference type="ChEBI" id="CHEBI:13193"/>
        <dbReference type="ChEBI" id="CHEBI:15378"/>
        <dbReference type="ChEBI" id="CHEBI:17319"/>
        <dbReference type="ChEBI" id="CHEBI:17499"/>
        <dbReference type="ChEBI" id="CHEBI:29917"/>
        <dbReference type="ChEBI" id="CHEBI:29961"/>
        <dbReference type="ChEBI" id="CHEBI:57844"/>
        <dbReference type="ChEBI" id="CHEBI:57856"/>
        <dbReference type="ChEBI" id="CHEBI:59789"/>
        <dbReference type="ChEBI" id="CHEBI:64428"/>
        <dbReference type="ChEBI" id="CHEBI:73599"/>
        <dbReference type="EC" id="2.8.4.4"/>
    </reaction>
</comment>
<evidence type="ECO:0000256" key="6">
    <source>
        <dbReference type="ARBA" id="ARBA00023004"/>
    </source>
</evidence>
<dbReference type="GO" id="GO:0103039">
    <property type="term" value="F:protein methylthiotransferase activity"/>
    <property type="evidence" value="ECO:0007669"/>
    <property type="project" value="UniProtKB-EC"/>
</dbReference>
<dbReference type="GO" id="GO:0051539">
    <property type="term" value="F:4 iron, 4 sulfur cluster binding"/>
    <property type="evidence" value="ECO:0007669"/>
    <property type="project" value="UniProtKB-UniRule"/>
</dbReference>
<keyword evidence="6 8" id="KW-0408">Iron</keyword>
<evidence type="ECO:0000259" key="10">
    <source>
        <dbReference type="PROSITE" id="PS51449"/>
    </source>
</evidence>
<dbReference type="SMART" id="SM00729">
    <property type="entry name" value="Elp3"/>
    <property type="match status" value="1"/>
</dbReference>
<dbReference type="SFLD" id="SFLDG01082">
    <property type="entry name" value="B12-binding_domain_containing"/>
    <property type="match status" value="1"/>
</dbReference>
<keyword evidence="12" id="KW-0689">Ribosomal protein</keyword>
<comment type="similarity">
    <text evidence="8">Belongs to the methylthiotransferase family. RimO subfamily.</text>
</comment>
<feature type="binding site" evidence="8">
    <location>
        <position position="48"/>
    </location>
    <ligand>
        <name>[4Fe-4S] cluster</name>
        <dbReference type="ChEBI" id="CHEBI:49883"/>
        <label>1</label>
    </ligand>
</feature>
<dbReference type="InterPro" id="IPR005840">
    <property type="entry name" value="Ribosomal_uS12_MeSTrfase_RimO"/>
</dbReference>
<dbReference type="PROSITE" id="PS51449">
    <property type="entry name" value="MTTASE_N"/>
    <property type="match status" value="1"/>
</dbReference>
<evidence type="ECO:0000256" key="2">
    <source>
        <dbReference type="ARBA" id="ARBA00022490"/>
    </source>
</evidence>
<feature type="domain" description="Radical SAM core" evidence="11">
    <location>
        <begin position="142"/>
        <end position="371"/>
    </location>
</feature>
<evidence type="ECO:0000259" key="11">
    <source>
        <dbReference type="PROSITE" id="PS51918"/>
    </source>
</evidence>
<evidence type="ECO:0000256" key="4">
    <source>
        <dbReference type="ARBA" id="ARBA00022691"/>
    </source>
</evidence>
<dbReference type="InterPro" id="IPR002792">
    <property type="entry name" value="TRAM_dom"/>
</dbReference>
<feature type="binding site" evidence="8">
    <location>
        <position position="12"/>
    </location>
    <ligand>
        <name>[4Fe-4S] cluster</name>
        <dbReference type="ChEBI" id="CHEBI:49883"/>
        <label>1</label>
    </ligand>
</feature>
<proteinExistence type="inferred from homology"/>
<dbReference type="EC" id="2.8.4.4" evidence="8"/>
<dbReference type="PANTHER" id="PTHR43837">
    <property type="entry name" value="RIBOSOMAL PROTEIN S12 METHYLTHIOTRANSFERASE RIMO"/>
    <property type="match status" value="1"/>
</dbReference>
<dbReference type="Gene3D" id="3.80.30.20">
    <property type="entry name" value="tm_1862 like domain"/>
    <property type="match status" value="1"/>
</dbReference>
<gene>
    <name evidence="8" type="primary">rimO</name>
    <name evidence="12" type="ORF">DCCM_0885</name>
</gene>
<dbReference type="PROSITE" id="PS51918">
    <property type="entry name" value="RADICAL_SAM"/>
    <property type="match status" value="1"/>
</dbReference>
<dbReference type="AlphaFoldDB" id="A0A2L2X8Z2"/>